<dbReference type="HAMAP" id="MF_00669">
    <property type="entry name" value="SspI"/>
    <property type="match status" value="1"/>
</dbReference>
<proteinExistence type="evidence at transcript level"/>
<dbReference type="GO" id="GO:0030435">
    <property type="term" value="P:sporulation resulting in formation of a cellular spore"/>
    <property type="evidence" value="ECO:0007669"/>
    <property type="project" value="UniProtKB-KW"/>
</dbReference>
<dbReference type="GO" id="GO:0030436">
    <property type="term" value="P:asexual sporulation"/>
    <property type="evidence" value="ECO:0007669"/>
    <property type="project" value="UniProtKB-UniRule"/>
</dbReference>
<name>A0A559IHE2_9BACL</name>
<comment type="similarity">
    <text evidence="2">Belongs to the SspI family.</text>
</comment>
<evidence type="ECO:0000313" key="4">
    <source>
        <dbReference type="Proteomes" id="UP000318102"/>
    </source>
</evidence>
<sequence>MNVLINLRQAIMQKVANQSDADIKDMILGSVDGDERALPGLGVLFEVIWKQSSPEQQQQFIQVIQQKLKDSPA</sequence>
<evidence type="ECO:0000256" key="1">
    <source>
        <dbReference type="ARBA" id="ARBA00022969"/>
    </source>
</evidence>
<keyword evidence="4" id="KW-1185">Reference proteome</keyword>
<reference evidence="3 4" key="1">
    <citation type="submission" date="2019-07" db="EMBL/GenBank/DDBJ databases">
        <authorList>
            <person name="Kim J."/>
        </authorList>
    </citation>
    <scope>NUCLEOTIDE SEQUENCE [LARGE SCALE GENOMIC DNA]</scope>
    <source>
        <strain evidence="3 4">N4</strain>
    </source>
</reference>
<dbReference type="EMBL" id="VNJK01000004">
    <property type="protein sequence ID" value="TVX87064.1"/>
    <property type="molecule type" value="Genomic_DNA"/>
</dbReference>
<evidence type="ECO:0000256" key="2">
    <source>
        <dbReference type="HAMAP-Rule" id="MF_00669"/>
    </source>
</evidence>
<dbReference type="RefSeq" id="WP_144993785.1">
    <property type="nucleotide sequence ID" value="NZ_VNJK01000004.1"/>
</dbReference>
<dbReference type="Proteomes" id="UP000318102">
    <property type="component" value="Unassembled WGS sequence"/>
</dbReference>
<protein>
    <recommendedName>
        <fullName evidence="2">Small, acid-soluble spore protein I</fullName>
        <shortName evidence="2">SASP I</shortName>
    </recommendedName>
</protein>
<evidence type="ECO:0000313" key="3">
    <source>
        <dbReference type="EMBL" id="TVX87064.1"/>
    </source>
</evidence>
<dbReference type="OrthoDB" id="2453696at2"/>
<comment type="caution">
    <text evidence="3">The sequence shown here is derived from an EMBL/GenBank/DDBJ whole genome shotgun (WGS) entry which is preliminary data.</text>
</comment>
<dbReference type="AlphaFoldDB" id="A0A559IHE2"/>
<gene>
    <name evidence="2 3" type="primary">sspI</name>
    <name evidence="3" type="ORF">FPZ44_21410</name>
</gene>
<comment type="induction">
    <text evidence="2">Expressed only in the forespore compartment of sporulating cells.</text>
</comment>
<keyword evidence="1 2" id="KW-0749">Sporulation</keyword>
<organism evidence="3 4">
    <name type="scientific">Paenibacillus agilis</name>
    <dbReference type="NCBI Taxonomy" id="3020863"/>
    <lineage>
        <taxon>Bacteria</taxon>
        <taxon>Bacillati</taxon>
        <taxon>Bacillota</taxon>
        <taxon>Bacilli</taxon>
        <taxon>Bacillales</taxon>
        <taxon>Paenibacillaceae</taxon>
        <taxon>Paenibacillus</taxon>
    </lineage>
</organism>
<comment type="subcellular location">
    <subcellularLocation>
        <location evidence="2">Spore core</location>
    </subcellularLocation>
</comment>
<dbReference type="Pfam" id="PF14098">
    <property type="entry name" value="SSPI"/>
    <property type="match status" value="1"/>
</dbReference>
<dbReference type="NCBIfam" id="TIGR03092">
    <property type="entry name" value="SASP_sspI"/>
    <property type="match status" value="1"/>
</dbReference>
<dbReference type="InterPro" id="IPR017525">
    <property type="entry name" value="SspI"/>
</dbReference>
<accession>A0A559IHE2</accession>